<dbReference type="RefSeq" id="WP_035839912.1">
    <property type="nucleotide sequence ID" value="NZ_BNAB01000013.1"/>
</dbReference>
<dbReference type="AlphaFoldDB" id="A0AAN4USV5"/>
<reference evidence="2 3" key="2">
    <citation type="submission" date="2016-10" db="EMBL/GenBank/DDBJ databases">
        <authorList>
            <person name="Varghese N."/>
            <person name="Submissions S."/>
        </authorList>
    </citation>
    <scope>NUCLEOTIDE SEQUENCE [LARGE SCALE GENOMIC DNA]</scope>
    <source>
        <strain evidence="2 3">DSM 24802</strain>
    </source>
</reference>
<gene>
    <name evidence="1" type="primary">yci</name>
    <name evidence="1" type="ORF">GCM10008024_28220</name>
    <name evidence="2" type="ORF">SAMN05444006_12714</name>
</gene>
<name>A0AAN4USV5_9RHOB</name>
<accession>A0AAN4USV5</accession>
<dbReference type="Proteomes" id="UP000199541">
    <property type="component" value="Unassembled WGS sequence"/>
</dbReference>
<organism evidence="1 4">
    <name type="scientific">Allgaiera indica</name>
    <dbReference type="NCBI Taxonomy" id="765699"/>
    <lineage>
        <taxon>Bacteria</taxon>
        <taxon>Pseudomonadati</taxon>
        <taxon>Pseudomonadota</taxon>
        <taxon>Alphaproteobacteria</taxon>
        <taxon>Rhodobacterales</taxon>
        <taxon>Paracoccaceae</taxon>
        <taxon>Allgaiera</taxon>
    </lineage>
</organism>
<sequence length="120" mass="12924">MTPAAALLYLLALAADPAPQVVDGDTIKTAPQGRMRLASIDAPESRGRAHCLSEALLAARAKARLAQLLPGARIEFTGRRDGWNRPLIHLRLADGHTAGEVLVSEGLARAWDGARRDWCH</sequence>
<dbReference type="SUPFAM" id="SSF50199">
    <property type="entry name" value="Staphylococcal nuclease"/>
    <property type="match status" value="1"/>
</dbReference>
<proteinExistence type="predicted"/>
<evidence type="ECO:0000313" key="1">
    <source>
        <dbReference type="EMBL" id="GHE03724.1"/>
    </source>
</evidence>
<evidence type="ECO:0000313" key="3">
    <source>
        <dbReference type="Proteomes" id="UP000199541"/>
    </source>
</evidence>
<reference evidence="1" key="3">
    <citation type="submission" date="2023-06" db="EMBL/GenBank/DDBJ databases">
        <authorList>
            <person name="Sun Q."/>
            <person name="Zhou Y."/>
        </authorList>
    </citation>
    <scope>NUCLEOTIDE SEQUENCE</scope>
    <source>
        <strain evidence="1">CGMCC 1.10859</strain>
    </source>
</reference>
<dbReference type="Proteomes" id="UP000634647">
    <property type="component" value="Unassembled WGS sequence"/>
</dbReference>
<comment type="caution">
    <text evidence="1">The sequence shown here is derived from an EMBL/GenBank/DDBJ whole genome shotgun (WGS) entry which is preliminary data.</text>
</comment>
<protein>
    <submittedName>
        <fullName evidence="1">Nuclease</fullName>
    </submittedName>
</protein>
<evidence type="ECO:0000313" key="2">
    <source>
        <dbReference type="EMBL" id="SDX73828.1"/>
    </source>
</evidence>
<dbReference type="Gene3D" id="2.40.50.90">
    <property type="match status" value="1"/>
</dbReference>
<dbReference type="InterPro" id="IPR035437">
    <property type="entry name" value="SNase_OB-fold_sf"/>
</dbReference>
<evidence type="ECO:0000313" key="4">
    <source>
        <dbReference type="Proteomes" id="UP000634647"/>
    </source>
</evidence>
<dbReference type="EMBL" id="BNAB01000013">
    <property type="protein sequence ID" value="GHE03724.1"/>
    <property type="molecule type" value="Genomic_DNA"/>
</dbReference>
<dbReference type="EMBL" id="FNOB01000027">
    <property type="protein sequence ID" value="SDX73828.1"/>
    <property type="molecule type" value="Genomic_DNA"/>
</dbReference>
<keyword evidence="3" id="KW-1185">Reference proteome</keyword>
<reference evidence="1" key="1">
    <citation type="journal article" date="2014" name="Int. J. Syst. Evol. Microbiol.">
        <title>Complete genome sequence of Corynebacterium casei LMG S-19264T (=DSM 44701T), isolated from a smear-ripened cheese.</title>
        <authorList>
            <consortium name="US DOE Joint Genome Institute (JGI-PGF)"/>
            <person name="Walter F."/>
            <person name="Albersmeier A."/>
            <person name="Kalinowski J."/>
            <person name="Ruckert C."/>
        </authorList>
    </citation>
    <scope>NUCLEOTIDE SEQUENCE</scope>
    <source>
        <strain evidence="1">CGMCC 1.10859</strain>
    </source>
</reference>